<sequence length="288" mass="32609">MEITEFLPQTRKSLTLPWEECLVMPVGDVQFEKGDKNDRLRRHIEWGVKQGAYFLGMGDYVDVMSPSNRESWRAMRKYDSVQKAMDEKAEEHVEGFLNLISGSEGRWLGLLEGHHFYEFDDGTTSDTRIAQALKTTFLGTCAAVVLRFKRDKTNTALRCIIWCHHGMGSSRMQSGPITRLEHIMPYFEADFYLMGHMTKKPAAPVPRIYISDQEPYRLISKKKYLVGTGGFTQGYKQGATQGGRPRGGFVERGMMPPVALGGPVLKIRPVREAVDGRDTARLDLNVEV</sequence>
<dbReference type="AlphaFoldDB" id="A0A6H1ZPQ3"/>
<evidence type="ECO:0008006" key="3">
    <source>
        <dbReference type="Google" id="ProtNLM"/>
    </source>
</evidence>
<evidence type="ECO:0000313" key="2">
    <source>
        <dbReference type="EMBL" id="QJA59847.1"/>
    </source>
</evidence>
<organism evidence="1">
    <name type="scientific">viral metagenome</name>
    <dbReference type="NCBI Taxonomy" id="1070528"/>
    <lineage>
        <taxon>unclassified sequences</taxon>
        <taxon>metagenomes</taxon>
        <taxon>organismal metagenomes</taxon>
    </lineage>
</organism>
<reference evidence="1" key="1">
    <citation type="submission" date="2020-03" db="EMBL/GenBank/DDBJ databases">
        <title>The deep terrestrial virosphere.</title>
        <authorList>
            <person name="Holmfeldt K."/>
            <person name="Nilsson E."/>
            <person name="Simone D."/>
            <person name="Lopez-Fernandez M."/>
            <person name="Wu X."/>
            <person name="de Brujin I."/>
            <person name="Lundin D."/>
            <person name="Andersson A."/>
            <person name="Bertilsson S."/>
            <person name="Dopson M."/>
        </authorList>
    </citation>
    <scope>NUCLEOTIDE SEQUENCE</scope>
    <source>
        <strain evidence="2">MM415B01226</strain>
        <strain evidence="1">TM448A01341</strain>
    </source>
</reference>
<evidence type="ECO:0000313" key="1">
    <source>
        <dbReference type="EMBL" id="QJA49401.1"/>
    </source>
</evidence>
<dbReference type="EMBL" id="MT141386">
    <property type="protein sequence ID" value="QJA59847.1"/>
    <property type="molecule type" value="Genomic_DNA"/>
</dbReference>
<name>A0A6H1ZPQ3_9ZZZZ</name>
<dbReference type="EMBL" id="MT144135">
    <property type="protein sequence ID" value="QJA49401.1"/>
    <property type="molecule type" value="Genomic_DNA"/>
</dbReference>
<proteinExistence type="predicted"/>
<protein>
    <recommendedName>
        <fullName evidence="3">Calcineurin-like phosphoesterase domain-containing protein</fullName>
    </recommendedName>
</protein>
<gene>
    <name evidence="2" type="ORF">MM415B01226_0031</name>
    <name evidence="1" type="ORF">TM448A01341_0020</name>
</gene>
<accession>A0A6H1ZPQ3</accession>